<dbReference type="CDD" id="cd10791">
    <property type="entry name" value="GH38N_AMII_like_1"/>
    <property type="match status" value="1"/>
</dbReference>
<dbReference type="AlphaFoldDB" id="A0A7L9QEG1"/>
<proteinExistence type="evidence at transcript level"/>
<dbReference type="InterPro" id="IPR032482">
    <property type="entry name" value="DUF5054"/>
</dbReference>
<dbReference type="Pfam" id="PF16477">
    <property type="entry name" value="DUF5054"/>
    <property type="match status" value="1"/>
</dbReference>
<evidence type="ECO:0000256" key="1">
    <source>
        <dbReference type="SAM" id="SignalP"/>
    </source>
</evidence>
<feature type="chain" id="PRO_5029691044" evidence="1">
    <location>
        <begin position="24"/>
        <end position="771"/>
    </location>
</feature>
<protein>
    <submittedName>
        <fullName evidence="2">Putative extracellular protein TR9_007</fullName>
    </submittedName>
</protein>
<reference evidence="2" key="1">
    <citation type="journal article" date="2020" name="Microb. Ecol.">
        <title>The Under-explored Extracellular Proteome of Aero-Terrestrial Microalgae Provides Clues on Different Mechanisms of Desiccation Tolerance in Non-Model Organisms.</title>
        <authorList>
            <person name="Gonzalez-Hourcade M."/>
            <person name="Del Campo E.M."/>
            <person name="Casano L.M."/>
        </authorList>
    </citation>
    <scope>NUCLEOTIDE SEQUENCE</scope>
    <source>
        <strain evidence="2">TR9</strain>
    </source>
</reference>
<name>A0A7L9QEG1_9CHLO</name>
<organism evidence="2">
    <name type="scientific">Trebouxia lynnae</name>
    <dbReference type="NCBI Taxonomy" id="1825957"/>
    <lineage>
        <taxon>Eukaryota</taxon>
        <taxon>Viridiplantae</taxon>
        <taxon>Chlorophyta</taxon>
        <taxon>core chlorophytes</taxon>
        <taxon>Trebouxiophyceae</taxon>
        <taxon>Trebouxiales</taxon>
        <taxon>Trebouxiaceae</taxon>
        <taxon>Trebouxia</taxon>
    </lineage>
</organism>
<dbReference type="EMBL" id="MT438948">
    <property type="protein sequence ID" value="QOL01195.1"/>
    <property type="molecule type" value="mRNA"/>
</dbReference>
<keyword evidence="1" id="KW-0732">Signal</keyword>
<accession>A0A7L9QEG1</accession>
<feature type="signal peptide" evidence="1">
    <location>
        <begin position="1"/>
        <end position="23"/>
    </location>
</feature>
<sequence length="771" mass="86049">MSSSLELILVVIGLVALCASTHADAVPGKVHLIFSNHLDVGFDGISPVPGTDDNVINKYFTEYFPQAINTSRYLSERGGAERLQWMTQSWLVSLYLDCPIGMNLHCPAQEEIEAFEAAVHRGDIYWHALPFNGQLEFFDVSLLEFAVQLTHELDVKFGLPPKRTMSQRDVPGFTRAALPVLYGQGVRAVTVGVNGGSAPPGVPHNEPFIWRDVETQTDILGMWHPGGYSGIPVDGKDECVSFPGFGHHLCMAWRQDNAGPHSAEEVLDIFQKTQAAFPGAEVSTSTLDEFTLALQAAAPRLSPQLKVMTEEIGDTWIYGIASDADKVAEYRALLRMRSATAWKVEEAAYRNFSRLLLKIPEHTWGFDTKQFLNDNVNWSNKDFHAQLDAHAPNYDANIAQWQRQRGYMTWALEALDQSHDHTSDQPDVAHADMTNHEPTAGLVAGVKAELRRHHELTDLEGYSEHPVGEPLRLRSQYWQIEVNTTTGTLNGLQYLWPEQAGANWASSEEPLGQVLYDTYTEEDYHIIWDTYSYQDFSWDFGKLNSSVGKPRHSRLTPTITKVYKQQDGAGFKALLKGSMPSWAVQEAGAPAEVWVDIQAPQDADSLFLDVIWVNKTATRLPEAMWVQFAPPAAVADAASWQMYKLGRPISPLEVVHNGSQSMHAVSDEGISVSGAGQGGWEQLNIRSLDAALVSPGEPIPFPNAKTKPDLSKGIAYNLANNIWGTNYIMWQPYEQEQQRMRFRFLLQMTKGDHKSHLNRPLPLYPKPLSTA</sequence>
<evidence type="ECO:0000313" key="2">
    <source>
        <dbReference type="EMBL" id="QOL01195.1"/>
    </source>
</evidence>